<dbReference type="RefSeq" id="WP_074522153.1">
    <property type="nucleotide sequence ID" value="NZ_FNHZ01000008.1"/>
</dbReference>
<accession>A0A1G9ZJV0</accession>
<evidence type="ECO:0008006" key="4">
    <source>
        <dbReference type="Google" id="ProtNLM"/>
    </source>
</evidence>
<dbReference type="AlphaFoldDB" id="A0A1G9ZJV0"/>
<reference evidence="3" key="1">
    <citation type="submission" date="2016-10" db="EMBL/GenBank/DDBJ databases">
        <authorList>
            <person name="Varghese N."/>
            <person name="Submissions S."/>
        </authorList>
    </citation>
    <scope>NUCLEOTIDE SEQUENCE [LARGE SCALE GENOMIC DNA]</scope>
    <source>
        <strain evidence="3">M83</strain>
    </source>
</reference>
<gene>
    <name evidence="2" type="ORF">SAMN05216544_2184</name>
</gene>
<protein>
    <recommendedName>
        <fullName evidence="4">Flagellar hook-associated protein 2 C-terminus</fullName>
    </recommendedName>
</protein>
<keyword evidence="3" id="KW-1185">Reference proteome</keyword>
<dbReference type="Proteomes" id="UP000187651">
    <property type="component" value="Unassembled WGS sequence"/>
</dbReference>
<evidence type="ECO:0000256" key="1">
    <source>
        <dbReference type="SAM" id="MobiDB-lite"/>
    </source>
</evidence>
<feature type="region of interest" description="Disordered" evidence="1">
    <location>
        <begin position="50"/>
        <end position="72"/>
    </location>
</feature>
<proteinExistence type="predicted"/>
<sequence>MSSINSNITSLFSSLQSSSSGIYSLDLNQLSSIKSGSYKKLLDNYYSQDEEEDTTTTSSSTNSTINSSAEKNTETTIKSASAAVIKDVKTLTSSSLWEKKTTTDSEGNETTDYDRDAIYKAVSSFVKDYNDLVDSAADSNITSTLRSANFMVKSTNINSGILSSVGITVNSDNSLSLDKDTLDKADVSTLKSIFAQDASIANQISASASTMNSNATSALAKLAATGSYDSDGGYTYVTGSNYNSII</sequence>
<feature type="compositionally biased region" description="Low complexity" evidence="1">
    <location>
        <begin position="55"/>
        <end position="68"/>
    </location>
</feature>
<organism evidence="2 3">
    <name type="scientific">Lachnospira pectinoschiza</name>
    <dbReference type="NCBI Taxonomy" id="28052"/>
    <lineage>
        <taxon>Bacteria</taxon>
        <taxon>Bacillati</taxon>
        <taxon>Bacillota</taxon>
        <taxon>Clostridia</taxon>
        <taxon>Lachnospirales</taxon>
        <taxon>Lachnospiraceae</taxon>
        <taxon>Lachnospira</taxon>
    </lineage>
</organism>
<dbReference type="OrthoDB" id="2045233at2"/>
<evidence type="ECO:0000313" key="3">
    <source>
        <dbReference type="Proteomes" id="UP000187651"/>
    </source>
</evidence>
<dbReference type="EMBL" id="FNHZ01000008">
    <property type="protein sequence ID" value="SDN21772.1"/>
    <property type="molecule type" value="Genomic_DNA"/>
</dbReference>
<evidence type="ECO:0000313" key="2">
    <source>
        <dbReference type="EMBL" id="SDN21772.1"/>
    </source>
</evidence>
<name>A0A1G9ZJV0_9FIRM</name>